<gene>
    <name evidence="2" type="ORF">B7Z01_15545</name>
</gene>
<evidence type="ECO:0000313" key="3">
    <source>
        <dbReference type="Proteomes" id="UP000215595"/>
    </source>
</evidence>
<keyword evidence="1" id="KW-0732">Signal</keyword>
<feature type="signal peptide" evidence="1">
    <location>
        <begin position="1"/>
        <end position="28"/>
    </location>
</feature>
<proteinExistence type="predicted"/>
<protein>
    <recommendedName>
        <fullName evidence="4">Holdfast attachment protein D</fullName>
    </recommendedName>
</protein>
<dbReference type="EMBL" id="NCEB01000063">
    <property type="protein sequence ID" value="OYX29571.1"/>
    <property type="molecule type" value="Genomic_DNA"/>
</dbReference>
<reference evidence="2 3" key="1">
    <citation type="submission" date="2017-03" db="EMBL/GenBank/DDBJ databases">
        <title>Lifting the veil on microbial sulfur biogeochemistry in mining wastewaters.</title>
        <authorList>
            <person name="Kantor R.S."/>
            <person name="Colenbrander Nelson T."/>
            <person name="Marshall S."/>
            <person name="Bennett D."/>
            <person name="Apte S."/>
            <person name="Camacho D."/>
            <person name="Thomas B.C."/>
            <person name="Warren L.A."/>
            <person name="Banfield J.F."/>
        </authorList>
    </citation>
    <scope>NUCLEOTIDE SEQUENCE [LARGE SCALE GENOMIC DNA]</scope>
    <source>
        <strain evidence="2">32-69-9</strain>
    </source>
</reference>
<dbReference type="Proteomes" id="UP000215595">
    <property type="component" value="Unassembled WGS sequence"/>
</dbReference>
<sequence>MARLAPIRLAGTIAATAMCVAAATESFAQEQDSRVLNNQLQLGDVISGVTLNVEDAEGEVAVDNAAQGNSLSGAVQNGTLDLSSSQTMNGDTRASTTVVATGDTQGPLNTTTQARGNSLAAGAYGADLTIEANQVVGPTEVTATNAQTNEGARLLGGASMGSTAIANTTALGGTGARVEGTVIQGSDAGVRSETFLASQYVPATAEVIAQSLGNAIAVNSDAASSQGLTLRQRQAGDAVTANVSANAGNAWDLAGRARATANQSVLYNQGGSVVVTTDQSNLSQVRSSTVVTAYDYGAATANAAGTGNEVSIGNNDRYVEIDNAQVNSGGVEVTSEFAGAFGYDVRVGAEATGNAVTGYACSECEGQMVVTNDQTNSGPVSARSTTTIQGSARSVVTRATATGNTATFYVSRPQ</sequence>
<comment type="caution">
    <text evidence="2">The sequence shown here is derived from an EMBL/GenBank/DDBJ whole genome shotgun (WGS) entry which is preliminary data.</text>
</comment>
<evidence type="ECO:0000256" key="1">
    <source>
        <dbReference type="SAM" id="SignalP"/>
    </source>
</evidence>
<dbReference type="InterPro" id="IPR049860">
    <property type="entry name" value="Holdfast_HfaD"/>
</dbReference>
<evidence type="ECO:0000313" key="2">
    <source>
        <dbReference type="EMBL" id="OYX29571.1"/>
    </source>
</evidence>
<accession>A0A258FAQ8</accession>
<dbReference type="AlphaFoldDB" id="A0A258FAQ8"/>
<dbReference type="NCBIfam" id="NF037936">
    <property type="entry name" value="holdfast_HfaD"/>
    <property type="match status" value="1"/>
</dbReference>
<organism evidence="2 3">
    <name type="scientific">Brevundimonas subvibrioides</name>
    <dbReference type="NCBI Taxonomy" id="74313"/>
    <lineage>
        <taxon>Bacteria</taxon>
        <taxon>Pseudomonadati</taxon>
        <taxon>Pseudomonadota</taxon>
        <taxon>Alphaproteobacteria</taxon>
        <taxon>Caulobacterales</taxon>
        <taxon>Caulobacteraceae</taxon>
        <taxon>Brevundimonas</taxon>
    </lineage>
</organism>
<feature type="chain" id="PRO_5012491608" description="Holdfast attachment protein D" evidence="1">
    <location>
        <begin position="29"/>
        <end position="414"/>
    </location>
</feature>
<name>A0A258FAQ8_9CAUL</name>
<evidence type="ECO:0008006" key="4">
    <source>
        <dbReference type="Google" id="ProtNLM"/>
    </source>
</evidence>